<dbReference type="EMBL" id="CAMPGE010002100">
    <property type="protein sequence ID" value="CAI2360906.1"/>
    <property type="molecule type" value="Genomic_DNA"/>
</dbReference>
<gene>
    <name evidence="4" type="ORF">ECRASSUSDP1_LOCUS2214</name>
</gene>
<dbReference type="InterPro" id="IPR001356">
    <property type="entry name" value="HD"/>
</dbReference>
<protein>
    <recommendedName>
        <fullName evidence="3">Homeobox domain-containing protein</fullName>
    </recommendedName>
</protein>
<dbReference type="SUPFAM" id="SSF46689">
    <property type="entry name" value="Homeodomain-like"/>
    <property type="match status" value="1"/>
</dbReference>
<evidence type="ECO:0000259" key="3">
    <source>
        <dbReference type="PROSITE" id="PS50071"/>
    </source>
</evidence>
<organism evidence="4 5">
    <name type="scientific">Euplotes crassus</name>
    <dbReference type="NCBI Taxonomy" id="5936"/>
    <lineage>
        <taxon>Eukaryota</taxon>
        <taxon>Sar</taxon>
        <taxon>Alveolata</taxon>
        <taxon>Ciliophora</taxon>
        <taxon>Intramacronucleata</taxon>
        <taxon>Spirotrichea</taxon>
        <taxon>Hypotrichia</taxon>
        <taxon>Euplotida</taxon>
        <taxon>Euplotidae</taxon>
        <taxon>Moneuplotes</taxon>
    </lineage>
</organism>
<reference evidence="4" key="1">
    <citation type="submission" date="2023-07" db="EMBL/GenBank/DDBJ databases">
        <authorList>
            <consortium name="AG Swart"/>
            <person name="Singh M."/>
            <person name="Singh A."/>
            <person name="Seah K."/>
            <person name="Emmerich C."/>
        </authorList>
    </citation>
    <scope>NUCLEOTIDE SEQUENCE</scope>
    <source>
        <strain evidence="4">DP1</strain>
    </source>
</reference>
<dbReference type="GO" id="GO:0005634">
    <property type="term" value="C:nucleus"/>
    <property type="evidence" value="ECO:0007669"/>
    <property type="project" value="UniProtKB-SubCell"/>
</dbReference>
<dbReference type="InterPro" id="IPR009057">
    <property type="entry name" value="Homeodomain-like_sf"/>
</dbReference>
<feature type="region of interest" description="Disordered" evidence="2">
    <location>
        <begin position="73"/>
        <end position="97"/>
    </location>
</feature>
<sequence>MKVKTSATVRTGQQLRVQSIENELNQAFRGNTYKMSTVSKKRSDKRRTKTLDEECLGACTIKSTIKIPEVAMKSAHTKNPLNRKSQKERSSKVRRRKTADEINLLEKAFSKDPEWNQETVDFIKDNSNLEYVQIYKWGWDQKKKVKKNPNLKRVPTIDEFGGYCKYDNSDAHLLALCDEDLNHKIALLDQECERECGPLPDYNPRENVMKRRKTVEVENIDKNIQDNEIHESQKEETEGFFAPQKKMKRDRYCSDLTNVTRSPAVPHLLKESNPSWGFKEDISNEKVEFCFDSGDMIDNDNSFGFIYNSETEGMFNPDRHFKSIDDNYFGCGQFNY</sequence>
<dbReference type="Gene3D" id="1.10.10.60">
    <property type="entry name" value="Homeodomain-like"/>
    <property type="match status" value="1"/>
</dbReference>
<evidence type="ECO:0000313" key="4">
    <source>
        <dbReference type="EMBL" id="CAI2360906.1"/>
    </source>
</evidence>
<feature type="DNA-binding region" description="Homeobox" evidence="1">
    <location>
        <begin position="90"/>
        <end position="149"/>
    </location>
</feature>
<accession>A0AAD1U2R3</accession>
<feature type="domain" description="Homeobox" evidence="3">
    <location>
        <begin position="88"/>
        <end position="148"/>
    </location>
</feature>
<name>A0AAD1U2R3_EUPCR</name>
<keyword evidence="1" id="KW-0371">Homeobox</keyword>
<keyword evidence="1" id="KW-0238">DNA-binding</keyword>
<dbReference type="AlphaFoldDB" id="A0AAD1U2R3"/>
<keyword evidence="5" id="KW-1185">Reference proteome</keyword>
<comment type="caution">
    <text evidence="4">The sequence shown here is derived from an EMBL/GenBank/DDBJ whole genome shotgun (WGS) entry which is preliminary data.</text>
</comment>
<keyword evidence="1" id="KW-0539">Nucleus</keyword>
<evidence type="ECO:0000313" key="5">
    <source>
        <dbReference type="Proteomes" id="UP001295684"/>
    </source>
</evidence>
<dbReference type="GO" id="GO:0003677">
    <property type="term" value="F:DNA binding"/>
    <property type="evidence" value="ECO:0007669"/>
    <property type="project" value="UniProtKB-UniRule"/>
</dbReference>
<comment type="subcellular location">
    <subcellularLocation>
        <location evidence="1">Nucleus</location>
    </subcellularLocation>
</comment>
<proteinExistence type="predicted"/>
<dbReference type="Proteomes" id="UP001295684">
    <property type="component" value="Unassembled WGS sequence"/>
</dbReference>
<dbReference type="PROSITE" id="PS50071">
    <property type="entry name" value="HOMEOBOX_2"/>
    <property type="match status" value="1"/>
</dbReference>
<evidence type="ECO:0000256" key="1">
    <source>
        <dbReference type="PROSITE-ProRule" id="PRU00108"/>
    </source>
</evidence>
<evidence type="ECO:0000256" key="2">
    <source>
        <dbReference type="SAM" id="MobiDB-lite"/>
    </source>
</evidence>